<dbReference type="PANTHER" id="PTHR11895:SF7">
    <property type="entry name" value="GLUTAMYL-TRNA(GLN) AMIDOTRANSFERASE SUBUNIT A, MITOCHONDRIAL"/>
    <property type="match status" value="1"/>
</dbReference>
<dbReference type="SUPFAM" id="SSF75304">
    <property type="entry name" value="Amidase signature (AS) enzymes"/>
    <property type="match status" value="1"/>
</dbReference>
<dbReference type="Gene3D" id="3.90.1300.10">
    <property type="entry name" value="Amidase signature (AS) domain"/>
    <property type="match status" value="1"/>
</dbReference>
<proteinExistence type="inferred from homology"/>
<evidence type="ECO:0000313" key="4">
    <source>
        <dbReference type="Proteomes" id="UP001500002"/>
    </source>
</evidence>
<name>A0ABN2LYF4_9MICO</name>
<evidence type="ECO:0000256" key="1">
    <source>
        <dbReference type="ARBA" id="ARBA00009199"/>
    </source>
</evidence>
<dbReference type="Proteomes" id="UP001500002">
    <property type="component" value="Unassembled WGS sequence"/>
</dbReference>
<evidence type="ECO:0000259" key="2">
    <source>
        <dbReference type="Pfam" id="PF01425"/>
    </source>
</evidence>
<reference evidence="3 4" key="1">
    <citation type="journal article" date="2019" name="Int. J. Syst. Evol. Microbiol.">
        <title>The Global Catalogue of Microorganisms (GCM) 10K type strain sequencing project: providing services to taxonomists for standard genome sequencing and annotation.</title>
        <authorList>
            <consortium name="The Broad Institute Genomics Platform"/>
            <consortium name="The Broad Institute Genome Sequencing Center for Infectious Disease"/>
            <person name="Wu L."/>
            <person name="Ma J."/>
        </authorList>
    </citation>
    <scope>NUCLEOTIDE SEQUENCE [LARGE SCALE GENOMIC DNA]</scope>
    <source>
        <strain evidence="3 4">JCM 14322</strain>
    </source>
</reference>
<comment type="caution">
    <text evidence="3">The sequence shown here is derived from an EMBL/GenBank/DDBJ whole genome shotgun (WGS) entry which is preliminary data.</text>
</comment>
<organism evidence="3 4">
    <name type="scientific">Agromyces neolithicus</name>
    <dbReference type="NCBI Taxonomy" id="269420"/>
    <lineage>
        <taxon>Bacteria</taxon>
        <taxon>Bacillati</taxon>
        <taxon>Actinomycetota</taxon>
        <taxon>Actinomycetes</taxon>
        <taxon>Micrococcales</taxon>
        <taxon>Microbacteriaceae</taxon>
        <taxon>Agromyces</taxon>
    </lineage>
</organism>
<dbReference type="InterPro" id="IPR020556">
    <property type="entry name" value="Amidase_CS"/>
</dbReference>
<comment type="similarity">
    <text evidence="1">Belongs to the amidase family.</text>
</comment>
<gene>
    <name evidence="3" type="ORF">GCM10009749_09270</name>
</gene>
<dbReference type="Pfam" id="PF01425">
    <property type="entry name" value="Amidase"/>
    <property type="match status" value="1"/>
</dbReference>
<dbReference type="InterPro" id="IPR036928">
    <property type="entry name" value="AS_sf"/>
</dbReference>
<dbReference type="EMBL" id="BAAANJ010000002">
    <property type="protein sequence ID" value="GAA1803290.1"/>
    <property type="molecule type" value="Genomic_DNA"/>
</dbReference>
<dbReference type="InterPro" id="IPR000120">
    <property type="entry name" value="Amidase"/>
</dbReference>
<protein>
    <submittedName>
        <fullName evidence="3">Amidase</fullName>
    </submittedName>
</protein>
<keyword evidence="4" id="KW-1185">Reference proteome</keyword>
<dbReference type="InterPro" id="IPR023631">
    <property type="entry name" value="Amidase_dom"/>
</dbReference>
<evidence type="ECO:0000313" key="3">
    <source>
        <dbReference type="EMBL" id="GAA1803290.1"/>
    </source>
</evidence>
<dbReference type="PANTHER" id="PTHR11895">
    <property type="entry name" value="TRANSAMIDASE"/>
    <property type="match status" value="1"/>
</dbReference>
<feature type="domain" description="Amidase" evidence="2">
    <location>
        <begin position="25"/>
        <end position="451"/>
    </location>
</feature>
<accession>A0ABN2LYF4</accession>
<dbReference type="PROSITE" id="PS00571">
    <property type="entry name" value="AMIDASES"/>
    <property type="match status" value="1"/>
</dbReference>
<dbReference type="RefSeq" id="WP_344293885.1">
    <property type="nucleotide sequence ID" value="NZ_BAAANJ010000002.1"/>
</dbReference>
<sequence>MELHDHTALELHRLLQRREVSPVELAAHYLARIERLNLQVGALTTVTPEAALERAARVEREIPMARPLWGLPIADKDLLRRAGVPSRFGSRAFTDFVPDDSDELVRDVDAAGAVSLGKSSTPEFGLPSYTEGLAGPPARNPWNLSLGAGGSSGGAAAAVAAGMLPFAPGSDGGGSIRIPAASCGLVGVKPSRGRVPSGSGLASLAGLGVAGPIARTVADAALLLDGLVAPLGYPAAHRFAVRAPGDDGPFLAAAMRGEGRYQLGVMTDSPWDEAYEIAIDADARGALDRAVAEFEAIGHGIEQLAPSPEPGYAPAFRTIWQSGAATIPVDGDDEALLEPLTRWLLEQGRQVPARELAEALSWLAGFEERVIRRFSSYDAVLTPALALTPRAVGWYDPDDGERNFAQQVQFTPFTSFVNVSGLPAITVPVTDTADGVPMGVQLIGRPGGEAVLFALGAQLERRVRRWQRHPSIW</sequence>